<proteinExistence type="predicted"/>
<organism evidence="1 2">
    <name type="scientific">Letharia columbiana</name>
    <dbReference type="NCBI Taxonomy" id="112416"/>
    <lineage>
        <taxon>Eukaryota</taxon>
        <taxon>Fungi</taxon>
        <taxon>Dikarya</taxon>
        <taxon>Ascomycota</taxon>
        <taxon>Pezizomycotina</taxon>
        <taxon>Lecanoromycetes</taxon>
        <taxon>OSLEUM clade</taxon>
        <taxon>Lecanoromycetidae</taxon>
        <taxon>Lecanorales</taxon>
        <taxon>Lecanorineae</taxon>
        <taxon>Parmeliaceae</taxon>
        <taxon>Letharia</taxon>
    </lineage>
</organism>
<comment type="caution">
    <text evidence="1">The sequence shown here is derived from an EMBL/GenBank/DDBJ whole genome shotgun (WGS) entry which is preliminary data.</text>
</comment>
<dbReference type="Proteomes" id="UP000578531">
    <property type="component" value="Unassembled WGS sequence"/>
</dbReference>
<protein>
    <submittedName>
        <fullName evidence="1">Uncharacterized protein</fullName>
    </submittedName>
</protein>
<dbReference type="AlphaFoldDB" id="A0A8H6L5K1"/>
<dbReference type="RefSeq" id="XP_037165695.1">
    <property type="nucleotide sequence ID" value="XM_037307357.1"/>
</dbReference>
<dbReference type="GeneID" id="59287103"/>
<name>A0A8H6L5K1_9LECA</name>
<gene>
    <name evidence="1" type="ORF">HO173_005440</name>
</gene>
<reference evidence="1 2" key="1">
    <citation type="journal article" date="2020" name="Genomics">
        <title>Complete, high-quality genomes from long-read metagenomic sequencing of two wolf lichen thalli reveals enigmatic genome architecture.</title>
        <authorList>
            <person name="McKenzie S.K."/>
            <person name="Walston R.F."/>
            <person name="Allen J.L."/>
        </authorList>
    </citation>
    <scope>NUCLEOTIDE SEQUENCE [LARGE SCALE GENOMIC DNA]</scope>
    <source>
        <strain evidence="1">WasteWater2</strain>
    </source>
</reference>
<sequence>MYADAAALGIHIPTNHSLFDGDELFDKTPLEDRHDHVCILRRCSGEPVAHMPKFDNMCPRCAEQGIEQYVLPGKHCPRCTQPC</sequence>
<dbReference type="EMBL" id="JACCJC010000019">
    <property type="protein sequence ID" value="KAF6236349.1"/>
    <property type="molecule type" value="Genomic_DNA"/>
</dbReference>
<dbReference type="OrthoDB" id="6133115at2759"/>
<accession>A0A8H6L5K1</accession>
<evidence type="ECO:0000313" key="1">
    <source>
        <dbReference type="EMBL" id="KAF6236349.1"/>
    </source>
</evidence>
<evidence type="ECO:0000313" key="2">
    <source>
        <dbReference type="Proteomes" id="UP000578531"/>
    </source>
</evidence>
<keyword evidence="2" id="KW-1185">Reference proteome</keyword>